<dbReference type="Proteomes" id="UP001465668">
    <property type="component" value="Unassembled WGS sequence"/>
</dbReference>
<gene>
    <name evidence="3" type="ORF">SCAR479_09859</name>
</gene>
<dbReference type="EMBL" id="JARVKM010000050">
    <property type="protein sequence ID" value="KAK9773527.1"/>
    <property type="molecule type" value="Genomic_DNA"/>
</dbReference>
<feature type="coiled-coil region" evidence="1">
    <location>
        <begin position="60"/>
        <end position="140"/>
    </location>
</feature>
<proteinExistence type="predicted"/>
<name>A0ABR2XIN9_9PEZI</name>
<evidence type="ECO:0000256" key="2">
    <source>
        <dbReference type="SAM" id="MobiDB-lite"/>
    </source>
</evidence>
<accession>A0ABR2XIN9</accession>
<comment type="caution">
    <text evidence="3">The sequence shown here is derived from an EMBL/GenBank/DDBJ whole genome shotgun (WGS) entry which is preliminary data.</text>
</comment>
<feature type="region of interest" description="Disordered" evidence="2">
    <location>
        <begin position="349"/>
        <end position="384"/>
    </location>
</feature>
<evidence type="ECO:0000313" key="4">
    <source>
        <dbReference type="Proteomes" id="UP001465668"/>
    </source>
</evidence>
<sequence>MAEQNEHDLRARARFAQVQACKNKNVVQNYLALSNACGLLQANQQIQGLDERRMESDARNEQRSAQMEELISKIQTALEKSQDQCLAQETLLAELGRGKEDLRKELEAQSQHLQTVVSENKNLMNALNTLRNSTEAWQAKAENKIESLSTPVSTELTGILTLIRDREADILRLLSIVNLPEMLQLLERLRQDPIVAAPPKRNVQQNSEQTTLGKESSQNSRNTAPGVSKNNLSVSAKPGHRSSLADEFEHTFNQFAIVYRNEPPKDDSGFMEEFLEAHRPRVAELLQNVILEHCPQVKRLHRPKRVGIHKIRLFIDLKYLTYSEFEEVLSRHLDSGDVRLALREERRQRELGKTHRGGRSLDDGGGNTKGTSMGPKPILRARRR</sequence>
<keyword evidence="4" id="KW-1185">Reference proteome</keyword>
<feature type="region of interest" description="Disordered" evidence="2">
    <location>
        <begin position="197"/>
        <end position="240"/>
    </location>
</feature>
<reference evidence="3 4" key="1">
    <citation type="submission" date="2024-02" db="EMBL/GenBank/DDBJ databases">
        <title>First draft genome assembly of two strains of Seiridium cardinale.</title>
        <authorList>
            <person name="Emiliani G."/>
            <person name="Scali E."/>
        </authorList>
    </citation>
    <scope>NUCLEOTIDE SEQUENCE [LARGE SCALE GENOMIC DNA]</scope>
    <source>
        <strain evidence="3 4">BM-138-000479</strain>
    </source>
</reference>
<feature type="compositionally biased region" description="Polar residues" evidence="2">
    <location>
        <begin position="202"/>
        <end position="234"/>
    </location>
</feature>
<keyword evidence="1" id="KW-0175">Coiled coil</keyword>
<organism evidence="3 4">
    <name type="scientific">Seiridium cardinale</name>
    <dbReference type="NCBI Taxonomy" id="138064"/>
    <lineage>
        <taxon>Eukaryota</taxon>
        <taxon>Fungi</taxon>
        <taxon>Dikarya</taxon>
        <taxon>Ascomycota</taxon>
        <taxon>Pezizomycotina</taxon>
        <taxon>Sordariomycetes</taxon>
        <taxon>Xylariomycetidae</taxon>
        <taxon>Amphisphaeriales</taxon>
        <taxon>Sporocadaceae</taxon>
        <taxon>Seiridium</taxon>
    </lineage>
</organism>
<evidence type="ECO:0000256" key="1">
    <source>
        <dbReference type="SAM" id="Coils"/>
    </source>
</evidence>
<evidence type="ECO:0000313" key="3">
    <source>
        <dbReference type="EMBL" id="KAK9773527.1"/>
    </source>
</evidence>
<protein>
    <submittedName>
        <fullName evidence="3">Uncharacterized protein</fullName>
    </submittedName>
</protein>